<evidence type="ECO:0000256" key="2">
    <source>
        <dbReference type="ARBA" id="ARBA00023125"/>
    </source>
</evidence>
<dbReference type="GO" id="GO:0003700">
    <property type="term" value="F:DNA-binding transcription factor activity"/>
    <property type="evidence" value="ECO:0007669"/>
    <property type="project" value="TreeGrafter"/>
</dbReference>
<dbReference type="SMART" id="SM00346">
    <property type="entry name" value="HTH_ICLR"/>
    <property type="match status" value="1"/>
</dbReference>
<evidence type="ECO:0000256" key="1">
    <source>
        <dbReference type="ARBA" id="ARBA00023015"/>
    </source>
</evidence>
<feature type="domain" description="IclR-ED" evidence="5">
    <location>
        <begin position="67"/>
        <end position="250"/>
    </location>
</feature>
<evidence type="ECO:0000256" key="3">
    <source>
        <dbReference type="ARBA" id="ARBA00023163"/>
    </source>
</evidence>
<keyword evidence="1" id="KW-0805">Transcription regulation</keyword>
<gene>
    <name evidence="6" type="ORF">XM47_17180</name>
</gene>
<dbReference type="OrthoDB" id="9807558at2"/>
<dbReference type="STRING" id="1513271.XM47_17180"/>
<evidence type="ECO:0000313" key="7">
    <source>
        <dbReference type="Proteomes" id="UP000037600"/>
    </source>
</evidence>
<evidence type="ECO:0000313" key="6">
    <source>
        <dbReference type="EMBL" id="KMT63887.1"/>
    </source>
</evidence>
<reference evidence="6 7" key="1">
    <citation type="submission" date="2015-04" db="EMBL/GenBank/DDBJ databases">
        <title>Draft Genome Sequence of the Novel Agar-Digesting Marine Bacterium Q1.</title>
        <authorList>
            <person name="Li Y."/>
            <person name="Li D."/>
            <person name="Chen G."/>
            <person name="Du Z."/>
        </authorList>
    </citation>
    <scope>NUCLEOTIDE SEQUENCE [LARGE SCALE GENOMIC DNA]</scope>
    <source>
        <strain evidence="6 7">Q1</strain>
    </source>
</reference>
<keyword evidence="3" id="KW-0804">Transcription</keyword>
<dbReference type="InterPro" id="IPR014757">
    <property type="entry name" value="Tscrpt_reg_IclR_C"/>
</dbReference>
<dbReference type="GO" id="GO:0003677">
    <property type="term" value="F:DNA binding"/>
    <property type="evidence" value="ECO:0007669"/>
    <property type="project" value="UniProtKB-KW"/>
</dbReference>
<protein>
    <recommendedName>
        <fullName evidence="8">IclR family transcriptional regulator</fullName>
    </recommendedName>
</protein>
<keyword evidence="2" id="KW-0238">DNA-binding</keyword>
<evidence type="ECO:0000259" key="4">
    <source>
        <dbReference type="PROSITE" id="PS51077"/>
    </source>
</evidence>
<dbReference type="Gene3D" id="1.10.10.10">
    <property type="entry name" value="Winged helix-like DNA-binding domain superfamily/Winged helix DNA-binding domain"/>
    <property type="match status" value="1"/>
</dbReference>
<organism evidence="6 7">
    <name type="scientific">Catenovulum maritimum</name>
    <dbReference type="NCBI Taxonomy" id="1513271"/>
    <lineage>
        <taxon>Bacteria</taxon>
        <taxon>Pseudomonadati</taxon>
        <taxon>Pseudomonadota</taxon>
        <taxon>Gammaproteobacteria</taxon>
        <taxon>Alteromonadales</taxon>
        <taxon>Alteromonadaceae</taxon>
        <taxon>Catenovulum</taxon>
    </lineage>
</organism>
<evidence type="ECO:0008006" key="8">
    <source>
        <dbReference type="Google" id="ProtNLM"/>
    </source>
</evidence>
<dbReference type="InterPro" id="IPR050707">
    <property type="entry name" value="HTH_MetabolicPath_Reg"/>
</dbReference>
<dbReference type="Pfam" id="PF01614">
    <property type="entry name" value="IclR_C"/>
    <property type="match status" value="1"/>
</dbReference>
<dbReference type="InterPro" id="IPR036388">
    <property type="entry name" value="WH-like_DNA-bd_sf"/>
</dbReference>
<dbReference type="InterPro" id="IPR036390">
    <property type="entry name" value="WH_DNA-bd_sf"/>
</dbReference>
<dbReference type="GO" id="GO:0045892">
    <property type="term" value="P:negative regulation of DNA-templated transcription"/>
    <property type="evidence" value="ECO:0007669"/>
    <property type="project" value="TreeGrafter"/>
</dbReference>
<dbReference type="SUPFAM" id="SSF46785">
    <property type="entry name" value="Winged helix' DNA-binding domain"/>
    <property type="match status" value="1"/>
</dbReference>
<dbReference type="Proteomes" id="UP000037600">
    <property type="component" value="Unassembled WGS sequence"/>
</dbReference>
<keyword evidence="7" id="KW-1185">Reference proteome</keyword>
<dbReference type="AlphaFoldDB" id="A0A0J8GM34"/>
<dbReference type="SUPFAM" id="SSF55781">
    <property type="entry name" value="GAF domain-like"/>
    <property type="match status" value="1"/>
</dbReference>
<dbReference type="PANTHER" id="PTHR30136:SF35">
    <property type="entry name" value="HTH-TYPE TRANSCRIPTIONAL REGULATOR RV1719"/>
    <property type="match status" value="1"/>
</dbReference>
<feature type="domain" description="HTH iclR-type" evidence="4">
    <location>
        <begin position="6"/>
        <end position="66"/>
    </location>
</feature>
<sequence length="254" mass="28185">MNDYLIPNLKNACKILVMLSENDQGLTASEIETQLDMPHTTVFRILKTLIHEQMASKQGRFYFAGNSLLHIGLQMVSTNKLRDKAVPVLHELAKATGFSAHLAVPSGYNSLIIEVCDSPTPTKIASRQGTLAPLHCSSTGKIFLAHMYDKKIQDIYDEIGFVKRTDKTLLTVEAVKEEIKKVVAIGYAMDEREYANEVRCLAAPIYDYRGNPIAAIGITAHITEFTPDLIESVARQVKEAGTKLYFKAELNAVI</sequence>
<proteinExistence type="predicted"/>
<dbReference type="PROSITE" id="PS51077">
    <property type="entry name" value="HTH_ICLR"/>
    <property type="match status" value="1"/>
</dbReference>
<dbReference type="RefSeq" id="WP_048695318.1">
    <property type="nucleotide sequence ID" value="NZ_KQ130508.1"/>
</dbReference>
<accession>A0A0J8GM34</accession>
<dbReference type="InterPro" id="IPR029016">
    <property type="entry name" value="GAF-like_dom_sf"/>
</dbReference>
<comment type="caution">
    <text evidence="6">The sequence shown here is derived from an EMBL/GenBank/DDBJ whole genome shotgun (WGS) entry which is preliminary data.</text>
</comment>
<dbReference type="InterPro" id="IPR005471">
    <property type="entry name" value="Tscrpt_reg_IclR_N"/>
</dbReference>
<dbReference type="PANTHER" id="PTHR30136">
    <property type="entry name" value="HELIX-TURN-HELIX TRANSCRIPTIONAL REGULATOR, ICLR FAMILY"/>
    <property type="match status" value="1"/>
</dbReference>
<name>A0A0J8GM34_9ALTE</name>
<dbReference type="PROSITE" id="PS51078">
    <property type="entry name" value="ICLR_ED"/>
    <property type="match status" value="1"/>
</dbReference>
<dbReference type="Gene3D" id="3.30.450.40">
    <property type="match status" value="1"/>
</dbReference>
<dbReference type="Pfam" id="PF09339">
    <property type="entry name" value="HTH_IclR"/>
    <property type="match status" value="1"/>
</dbReference>
<evidence type="ECO:0000259" key="5">
    <source>
        <dbReference type="PROSITE" id="PS51078"/>
    </source>
</evidence>
<dbReference type="EMBL" id="LAZL01000038">
    <property type="protein sequence ID" value="KMT63887.1"/>
    <property type="molecule type" value="Genomic_DNA"/>
</dbReference>